<keyword evidence="1" id="KW-1133">Transmembrane helix</keyword>
<keyword evidence="1" id="KW-0812">Transmembrane</keyword>
<feature type="domain" description="Phosphatidic acid phosphatase type 2/haloperoxidase" evidence="2">
    <location>
        <begin position="63"/>
        <end position="160"/>
    </location>
</feature>
<feature type="transmembrane region" description="Helical" evidence="1">
    <location>
        <begin position="245"/>
        <end position="262"/>
    </location>
</feature>
<dbReference type="SMART" id="SM00014">
    <property type="entry name" value="acidPPc"/>
    <property type="match status" value="1"/>
</dbReference>
<dbReference type="SUPFAM" id="SSF48317">
    <property type="entry name" value="Acid phosphatase/Vanadium-dependent haloperoxidase"/>
    <property type="match status" value="1"/>
</dbReference>
<protein>
    <recommendedName>
        <fullName evidence="2">Phosphatidic acid phosphatase type 2/haloperoxidase domain-containing protein</fullName>
    </recommendedName>
</protein>
<feature type="transmembrane region" description="Helical" evidence="1">
    <location>
        <begin position="62"/>
        <end position="83"/>
    </location>
</feature>
<accession>A0ABR2JQR0</accession>
<proteinExistence type="predicted"/>
<dbReference type="PANTHER" id="PTHR14969:SF13">
    <property type="entry name" value="AT30094P"/>
    <property type="match status" value="1"/>
</dbReference>
<evidence type="ECO:0000313" key="3">
    <source>
        <dbReference type="EMBL" id="KAK8881110.1"/>
    </source>
</evidence>
<reference evidence="3 4" key="1">
    <citation type="submission" date="2024-04" db="EMBL/GenBank/DDBJ databases">
        <title>Tritrichomonas musculus Genome.</title>
        <authorList>
            <person name="Alves-Ferreira E."/>
            <person name="Grigg M."/>
            <person name="Lorenzi H."/>
            <person name="Galac M."/>
        </authorList>
    </citation>
    <scope>NUCLEOTIDE SEQUENCE [LARGE SCALE GENOMIC DNA]</scope>
    <source>
        <strain evidence="3 4">EAF2021</strain>
    </source>
</reference>
<dbReference type="Pfam" id="PF01569">
    <property type="entry name" value="PAP2"/>
    <property type="match status" value="1"/>
</dbReference>
<keyword evidence="1" id="KW-0472">Membrane</keyword>
<sequence>MNQSKFLDILNAIELPFIKLIQTICFAPYTKFFWNTVSKLGAPGKIRYLPLFLYCLGFHEKAYLLSLSFVYFGFFSSIGKHLIKRRRPGSYEGIFNPKNSTSSSFPSKHTICVSVAASYFPFTYLWIILVVMARINLGRHFISDCVVGVLIGRLSVYLAPMITNANFCVFVFLVTFRIWSGAYKIISGALPLILYRASYSSPLCLPLFCIYYLIRQHVVEKFKKQKENKEQKGDKQKAIEKAFRARVLIMELISITIMVFLINEFNQLLHLLQLTRFHNKGQTIVVETENVNRFIEFLMNYDFFKSFAYWLNLINLRAQKLKLQYLHFLI</sequence>
<evidence type="ECO:0000259" key="2">
    <source>
        <dbReference type="SMART" id="SM00014"/>
    </source>
</evidence>
<feature type="transmembrane region" description="Helical" evidence="1">
    <location>
        <begin position="111"/>
        <end position="135"/>
    </location>
</feature>
<dbReference type="CDD" id="cd01610">
    <property type="entry name" value="PAP2_like"/>
    <property type="match status" value="1"/>
</dbReference>
<dbReference type="Gene3D" id="1.20.144.10">
    <property type="entry name" value="Phosphatidic acid phosphatase type 2/haloperoxidase"/>
    <property type="match status" value="1"/>
</dbReference>
<dbReference type="EMBL" id="JAPFFF010000010">
    <property type="protein sequence ID" value="KAK8881110.1"/>
    <property type="molecule type" value="Genomic_DNA"/>
</dbReference>
<organism evidence="3 4">
    <name type="scientific">Tritrichomonas musculus</name>
    <dbReference type="NCBI Taxonomy" id="1915356"/>
    <lineage>
        <taxon>Eukaryota</taxon>
        <taxon>Metamonada</taxon>
        <taxon>Parabasalia</taxon>
        <taxon>Tritrichomonadida</taxon>
        <taxon>Tritrichomonadidae</taxon>
        <taxon>Tritrichomonas</taxon>
    </lineage>
</organism>
<dbReference type="InterPro" id="IPR000326">
    <property type="entry name" value="PAP2/HPO"/>
</dbReference>
<dbReference type="InterPro" id="IPR036938">
    <property type="entry name" value="PAP2/HPO_sf"/>
</dbReference>
<keyword evidence="4" id="KW-1185">Reference proteome</keyword>
<evidence type="ECO:0000256" key="1">
    <source>
        <dbReference type="SAM" id="Phobius"/>
    </source>
</evidence>
<name>A0ABR2JQR0_9EUKA</name>
<dbReference type="Proteomes" id="UP001470230">
    <property type="component" value="Unassembled WGS sequence"/>
</dbReference>
<feature type="transmembrane region" description="Helical" evidence="1">
    <location>
        <begin position="192"/>
        <end position="214"/>
    </location>
</feature>
<comment type="caution">
    <text evidence="3">The sequence shown here is derived from an EMBL/GenBank/DDBJ whole genome shotgun (WGS) entry which is preliminary data.</text>
</comment>
<evidence type="ECO:0000313" key="4">
    <source>
        <dbReference type="Proteomes" id="UP001470230"/>
    </source>
</evidence>
<feature type="transmembrane region" description="Helical" evidence="1">
    <location>
        <begin position="167"/>
        <end position="186"/>
    </location>
</feature>
<dbReference type="PANTHER" id="PTHR14969">
    <property type="entry name" value="SPHINGOSINE-1-PHOSPHATE PHOSPHOHYDROLASE"/>
    <property type="match status" value="1"/>
</dbReference>
<gene>
    <name evidence="3" type="ORF">M9Y10_003839</name>
</gene>